<organism evidence="1 2">
    <name type="scientific">Cerrena zonata</name>
    <dbReference type="NCBI Taxonomy" id="2478898"/>
    <lineage>
        <taxon>Eukaryota</taxon>
        <taxon>Fungi</taxon>
        <taxon>Dikarya</taxon>
        <taxon>Basidiomycota</taxon>
        <taxon>Agaricomycotina</taxon>
        <taxon>Agaricomycetes</taxon>
        <taxon>Polyporales</taxon>
        <taxon>Cerrenaceae</taxon>
        <taxon>Cerrena</taxon>
    </lineage>
</organism>
<comment type="caution">
    <text evidence="1">The sequence shown here is derived from an EMBL/GenBank/DDBJ whole genome shotgun (WGS) entry which is preliminary data.</text>
</comment>
<gene>
    <name evidence="1" type="ORF">QCA50_003496</name>
</gene>
<sequence length="159" mass="17764">MTTVTAASEYLARPIERLFEKEHHNTFSLASPARNSGSGLQRWEPPQPHPARLHDRFCYPNNLPYPFPDHKHHMTSQSDVELPLVWINQLRISLKSMSGHPTPSSSSSILPSRPLTYLQSFSAPSPLPSPPLLIPSIFPVSQTIRRVIRSGGPYIPLGV</sequence>
<name>A0AAW0GMQ7_9APHY</name>
<evidence type="ECO:0000313" key="2">
    <source>
        <dbReference type="Proteomes" id="UP001385951"/>
    </source>
</evidence>
<dbReference type="AlphaFoldDB" id="A0AAW0GMQ7"/>
<protein>
    <submittedName>
        <fullName evidence="1">Uncharacterized protein</fullName>
    </submittedName>
</protein>
<reference evidence="1 2" key="1">
    <citation type="submission" date="2022-09" db="EMBL/GenBank/DDBJ databases">
        <authorList>
            <person name="Palmer J.M."/>
        </authorList>
    </citation>
    <scope>NUCLEOTIDE SEQUENCE [LARGE SCALE GENOMIC DNA]</scope>
    <source>
        <strain evidence="1 2">DSM 7382</strain>
    </source>
</reference>
<proteinExistence type="predicted"/>
<evidence type="ECO:0000313" key="1">
    <source>
        <dbReference type="EMBL" id="KAK7693922.1"/>
    </source>
</evidence>
<keyword evidence="2" id="KW-1185">Reference proteome</keyword>
<dbReference type="EMBL" id="JASBNA010000003">
    <property type="protein sequence ID" value="KAK7693922.1"/>
    <property type="molecule type" value="Genomic_DNA"/>
</dbReference>
<dbReference type="Proteomes" id="UP001385951">
    <property type="component" value="Unassembled WGS sequence"/>
</dbReference>
<accession>A0AAW0GMQ7</accession>